<dbReference type="RefSeq" id="XP_020047497.1">
    <property type="nucleotide sequence ID" value="XM_020194550.1"/>
</dbReference>
<feature type="region of interest" description="Disordered" evidence="1">
    <location>
        <begin position="82"/>
        <end position="190"/>
    </location>
</feature>
<proteinExistence type="predicted"/>
<dbReference type="InParanoid" id="A0A1D2VI31"/>
<protein>
    <submittedName>
        <fullName evidence="2">Uncharacterized protein</fullName>
    </submittedName>
</protein>
<reference evidence="3" key="1">
    <citation type="submission" date="2016-05" db="EMBL/GenBank/DDBJ databases">
        <title>Comparative genomics of biotechnologically important yeasts.</title>
        <authorList>
            <consortium name="DOE Joint Genome Institute"/>
            <person name="Riley R."/>
            <person name="Haridas S."/>
            <person name="Wolfe K.H."/>
            <person name="Lopes M.R."/>
            <person name="Hittinger C.T."/>
            <person name="Goker M."/>
            <person name="Salamov A."/>
            <person name="Wisecaver J."/>
            <person name="Long T.M."/>
            <person name="Aerts A.L."/>
            <person name="Barry K."/>
            <person name="Choi C."/>
            <person name="Clum A."/>
            <person name="Coughlan A.Y."/>
            <person name="Deshpande S."/>
            <person name="Douglass A.P."/>
            <person name="Hanson S.J."/>
            <person name="Klenk H.-P."/>
            <person name="Labutti K."/>
            <person name="Lapidus A."/>
            <person name="Lindquist E."/>
            <person name="Lipzen A."/>
            <person name="Meier-Kolthoff J.P."/>
            <person name="Ohm R.A."/>
            <person name="Otillar R.P."/>
            <person name="Pangilinan J."/>
            <person name="Peng Y."/>
            <person name="Rokas A."/>
            <person name="Rosa C.A."/>
            <person name="Scheuner C."/>
            <person name="Sibirny A.A."/>
            <person name="Slot J.C."/>
            <person name="Stielow J.B."/>
            <person name="Sun H."/>
            <person name="Kurtzman C.P."/>
            <person name="Blackwell M."/>
            <person name="Grigoriev I.V."/>
            <person name="Jeffries T.W."/>
        </authorList>
    </citation>
    <scope>NUCLEOTIDE SEQUENCE [LARGE SCALE GENOMIC DNA]</scope>
    <source>
        <strain evidence="3">DSM 1968</strain>
    </source>
</reference>
<evidence type="ECO:0000256" key="1">
    <source>
        <dbReference type="SAM" id="MobiDB-lite"/>
    </source>
</evidence>
<dbReference type="Proteomes" id="UP000095038">
    <property type="component" value="Unassembled WGS sequence"/>
</dbReference>
<dbReference type="AlphaFoldDB" id="A0A1D2VI31"/>
<organism evidence="2 3">
    <name type="scientific">Ascoidea rubescens DSM 1968</name>
    <dbReference type="NCBI Taxonomy" id="1344418"/>
    <lineage>
        <taxon>Eukaryota</taxon>
        <taxon>Fungi</taxon>
        <taxon>Dikarya</taxon>
        <taxon>Ascomycota</taxon>
        <taxon>Saccharomycotina</taxon>
        <taxon>Saccharomycetes</taxon>
        <taxon>Ascoideaceae</taxon>
        <taxon>Ascoidea</taxon>
    </lineage>
</organism>
<dbReference type="GeneID" id="30968186"/>
<accession>A0A1D2VI31</accession>
<sequence>MLLERWKRNGGGIEADRVERAAIVPLNGESGNPAQKRWCKRRRWSSCRWRSWRLASRFAWSEELLVRSVAFCKKQLDRNGSNLDSKGMRFGSKQTSRGSQRRKQQIRVGTSVNTAERDAEEGERREEEAAVCASSSSSSSSSSSFPSSFSPSRPASASPASCTSLGDETGCASAAQPPKTSAPQQRCART</sequence>
<gene>
    <name evidence="2" type="ORF">ASCRUDRAFT_80932</name>
</gene>
<keyword evidence="3" id="KW-1185">Reference proteome</keyword>
<feature type="compositionally biased region" description="Low complexity" evidence="1">
    <location>
        <begin position="133"/>
        <end position="161"/>
    </location>
</feature>
<name>A0A1D2VI31_9ASCO</name>
<dbReference type="EMBL" id="KV454480">
    <property type="protein sequence ID" value="ODV61190.1"/>
    <property type="molecule type" value="Genomic_DNA"/>
</dbReference>
<evidence type="ECO:0000313" key="2">
    <source>
        <dbReference type="EMBL" id="ODV61190.1"/>
    </source>
</evidence>
<evidence type="ECO:0000313" key="3">
    <source>
        <dbReference type="Proteomes" id="UP000095038"/>
    </source>
</evidence>